<gene>
    <name evidence="3" type="ORF">METZ01_LOCUS56434</name>
</gene>
<evidence type="ECO:0000256" key="1">
    <source>
        <dbReference type="ARBA" id="ARBA00022729"/>
    </source>
</evidence>
<feature type="non-terminal residue" evidence="3">
    <location>
        <position position="402"/>
    </location>
</feature>
<dbReference type="CDD" id="cd06345">
    <property type="entry name" value="PBP1_ABC_ligand_binding-like"/>
    <property type="match status" value="1"/>
</dbReference>
<organism evidence="3">
    <name type="scientific">marine metagenome</name>
    <dbReference type="NCBI Taxonomy" id="408172"/>
    <lineage>
        <taxon>unclassified sequences</taxon>
        <taxon>metagenomes</taxon>
        <taxon>ecological metagenomes</taxon>
    </lineage>
</organism>
<keyword evidence="1" id="KW-0732">Signal</keyword>
<dbReference type="Pfam" id="PF13458">
    <property type="entry name" value="Peripla_BP_6"/>
    <property type="match status" value="1"/>
</dbReference>
<name>A0A381SHP7_9ZZZZ</name>
<dbReference type="SUPFAM" id="SSF53822">
    <property type="entry name" value="Periplasmic binding protein-like I"/>
    <property type="match status" value="1"/>
</dbReference>
<evidence type="ECO:0000259" key="2">
    <source>
        <dbReference type="Pfam" id="PF13458"/>
    </source>
</evidence>
<dbReference type="PANTHER" id="PTHR30483:SF6">
    <property type="entry name" value="PERIPLASMIC BINDING PROTEIN OF ABC TRANSPORTER FOR NATURAL AMINO ACIDS"/>
    <property type="match status" value="1"/>
</dbReference>
<accession>A0A381SHP7</accession>
<dbReference type="InterPro" id="IPR051010">
    <property type="entry name" value="BCAA_transport"/>
</dbReference>
<dbReference type="AlphaFoldDB" id="A0A381SHP7"/>
<proteinExistence type="predicted"/>
<reference evidence="3" key="1">
    <citation type="submission" date="2018-05" db="EMBL/GenBank/DDBJ databases">
        <authorList>
            <person name="Lanie J.A."/>
            <person name="Ng W.-L."/>
            <person name="Kazmierczak K.M."/>
            <person name="Andrzejewski T.M."/>
            <person name="Davidsen T.M."/>
            <person name="Wayne K.J."/>
            <person name="Tettelin H."/>
            <person name="Glass J.I."/>
            <person name="Rusch D."/>
            <person name="Podicherti R."/>
            <person name="Tsui H.-C.T."/>
            <person name="Winkler M.E."/>
        </authorList>
    </citation>
    <scope>NUCLEOTIDE SEQUENCE</scope>
</reference>
<dbReference type="PANTHER" id="PTHR30483">
    <property type="entry name" value="LEUCINE-SPECIFIC-BINDING PROTEIN"/>
    <property type="match status" value="1"/>
</dbReference>
<dbReference type="Gene3D" id="3.40.50.2300">
    <property type="match status" value="2"/>
</dbReference>
<dbReference type="InterPro" id="IPR028082">
    <property type="entry name" value="Peripla_BP_I"/>
</dbReference>
<evidence type="ECO:0000313" key="3">
    <source>
        <dbReference type="EMBL" id="SVA03580.1"/>
    </source>
</evidence>
<feature type="domain" description="Leucine-binding protein" evidence="2">
    <location>
        <begin position="31"/>
        <end position="363"/>
    </location>
</feature>
<protein>
    <recommendedName>
        <fullName evidence="2">Leucine-binding protein domain-containing protein</fullName>
    </recommendedName>
</protein>
<dbReference type="EMBL" id="UINC01003126">
    <property type="protein sequence ID" value="SVA03580.1"/>
    <property type="molecule type" value="Genomic_DNA"/>
</dbReference>
<dbReference type="InterPro" id="IPR028081">
    <property type="entry name" value="Leu-bd"/>
</dbReference>
<sequence>MYIAKQVTMLFSALFLGISFLVVPATAAEDIKIGVLTPLTAGAHSLGKEAVRGAEIAEAYINAKGGVLGRKIKVIIEDDAGQVEKAVSGFRKLTSRDKVVAIIGQIHSSNMLALIKPAEKAGIPIFSTQASNVKITSSKSPNVFRTAAIDPDRAEAWVGFFQQNGFKKIGIIAENTDYGVGLVKLLKSFNKERSLGLSLKSFIFDKNSRDLTPQLLQIKNSGADVVINIGVGDVAYLIVKQAYDIKLFPETPMVASFDWPSQPIFWKNTGNKGTYLTYISYGHPNQKLTAMGEWFKAEFERLYNDAPIFGASNAFGQIVMIAEAIYHAGSADPGAIMKALEDYHYDNFNGPVKFNRADGARWHQSSPPILIVQHTAEGQSLGQGTILYPPNLQTGSLTKGSR</sequence>